<dbReference type="AlphaFoldDB" id="A0AAV5WBT3"/>
<dbReference type="Proteomes" id="UP001432322">
    <property type="component" value="Unassembled WGS sequence"/>
</dbReference>
<evidence type="ECO:0000313" key="2">
    <source>
        <dbReference type="Proteomes" id="UP001432322"/>
    </source>
</evidence>
<organism evidence="1 2">
    <name type="scientific">Pristionchus fissidentatus</name>
    <dbReference type="NCBI Taxonomy" id="1538716"/>
    <lineage>
        <taxon>Eukaryota</taxon>
        <taxon>Metazoa</taxon>
        <taxon>Ecdysozoa</taxon>
        <taxon>Nematoda</taxon>
        <taxon>Chromadorea</taxon>
        <taxon>Rhabditida</taxon>
        <taxon>Rhabditina</taxon>
        <taxon>Diplogasteromorpha</taxon>
        <taxon>Diplogasteroidea</taxon>
        <taxon>Neodiplogasteridae</taxon>
        <taxon>Pristionchus</taxon>
    </lineage>
</organism>
<reference evidence="1" key="1">
    <citation type="submission" date="2023-10" db="EMBL/GenBank/DDBJ databases">
        <title>Genome assembly of Pristionchus species.</title>
        <authorList>
            <person name="Yoshida K."/>
            <person name="Sommer R.J."/>
        </authorList>
    </citation>
    <scope>NUCLEOTIDE SEQUENCE</scope>
    <source>
        <strain evidence="1">RS5133</strain>
    </source>
</reference>
<name>A0AAV5WBT3_9BILA</name>
<proteinExistence type="predicted"/>
<comment type="caution">
    <text evidence="1">The sequence shown here is derived from an EMBL/GenBank/DDBJ whole genome shotgun (WGS) entry which is preliminary data.</text>
</comment>
<evidence type="ECO:0000313" key="1">
    <source>
        <dbReference type="EMBL" id="GMT29701.1"/>
    </source>
</evidence>
<feature type="non-terminal residue" evidence="1">
    <location>
        <position position="1"/>
    </location>
</feature>
<gene>
    <name evidence="1" type="ORF">PFISCL1PPCAC_20998</name>
</gene>
<keyword evidence="2" id="KW-1185">Reference proteome</keyword>
<sequence length="78" mass="9138">IASIYSLSSVFSVIFIVRMSDIPINVLRWEIDMSGDIPLKSAISPIFEAGGFEWDGLIEKKCLGYHRFRRRMQEEERW</sequence>
<dbReference type="EMBL" id="BTSY01000005">
    <property type="protein sequence ID" value="GMT29701.1"/>
    <property type="molecule type" value="Genomic_DNA"/>
</dbReference>
<protein>
    <submittedName>
        <fullName evidence="1">Uncharacterized protein</fullName>
    </submittedName>
</protein>
<accession>A0AAV5WBT3</accession>